<evidence type="ECO:0000313" key="6">
    <source>
        <dbReference type="EMBL" id="OJD38903.1"/>
    </source>
</evidence>
<feature type="domain" description="FAD-binding PCMH-type" evidence="5">
    <location>
        <begin position="44"/>
        <end position="218"/>
    </location>
</feature>
<dbReference type="GeneID" id="31014362"/>
<keyword evidence="7" id="KW-1185">Reference proteome</keyword>
<dbReference type="Gene3D" id="3.30.465.10">
    <property type="match status" value="1"/>
</dbReference>
<protein>
    <submittedName>
        <fullName evidence="6">Glucooligosaccharide oxidase</fullName>
    </submittedName>
</protein>
<keyword evidence="3" id="KW-0274">FAD</keyword>
<comment type="caution">
    <text evidence="6">The sequence shown here is derived from an EMBL/GenBank/DDBJ whole genome shotgun (WGS) entry which is preliminary data.</text>
</comment>
<dbReference type="InterPro" id="IPR012951">
    <property type="entry name" value="BBE"/>
</dbReference>
<dbReference type="Gene3D" id="3.40.462.20">
    <property type="match status" value="1"/>
</dbReference>
<evidence type="ECO:0000313" key="7">
    <source>
        <dbReference type="Proteomes" id="UP000183809"/>
    </source>
</evidence>
<dbReference type="EMBL" id="MNUE01000003">
    <property type="protein sequence ID" value="OJD38903.1"/>
    <property type="molecule type" value="Genomic_DNA"/>
</dbReference>
<dbReference type="GO" id="GO:0071949">
    <property type="term" value="F:FAD binding"/>
    <property type="evidence" value="ECO:0007669"/>
    <property type="project" value="InterPro"/>
</dbReference>
<dbReference type="PANTHER" id="PTHR42973">
    <property type="entry name" value="BINDING OXIDOREDUCTASE, PUTATIVE (AFU_ORTHOLOGUE AFUA_1G17690)-RELATED"/>
    <property type="match status" value="1"/>
</dbReference>
<reference evidence="6 7" key="1">
    <citation type="submission" date="2016-10" db="EMBL/GenBank/DDBJ databases">
        <title>Proteomics and genomics reveal pathogen-plant mechanisms compatible with a hemibiotrophic lifestyle of Diplodia corticola.</title>
        <authorList>
            <person name="Fernandes I."/>
            <person name="De Jonge R."/>
            <person name="Van De Peer Y."/>
            <person name="Devreese B."/>
            <person name="Alves A."/>
            <person name="Esteves A.C."/>
        </authorList>
    </citation>
    <scope>NUCLEOTIDE SEQUENCE [LARGE SCALE GENOMIC DNA]</scope>
    <source>
        <strain evidence="6 7">CBS 112549</strain>
    </source>
</reference>
<evidence type="ECO:0000256" key="3">
    <source>
        <dbReference type="ARBA" id="ARBA00022827"/>
    </source>
</evidence>
<dbReference type="Pfam" id="PF08031">
    <property type="entry name" value="BBE"/>
    <property type="match status" value="1"/>
</dbReference>
<dbReference type="InterPro" id="IPR016166">
    <property type="entry name" value="FAD-bd_PCMH"/>
</dbReference>
<dbReference type="AlphaFoldDB" id="A0A1J9SER4"/>
<dbReference type="Proteomes" id="UP000183809">
    <property type="component" value="Unassembled WGS sequence"/>
</dbReference>
<dbReference type="InterPro" id="IPR016169">
    <property type="entry name" value="FAD-bd_PCMH_sub2"/>
</dbReference>
<dbReference type="GO" id="GO:0016491">
    <property type="term" value="F:oxidoreductase activity"/>
    <property type="evidence" value="ECO:0007669"/>
    <property type="project" value="UniProtKB-KW"/>
</dbReference>
<evidence type="ECO:0000256" key="4">
    <source>
        <dbReference type="ARBA" id="ARBA00023002"/>
    </source>
</evidence>
<dbReference type="PANTHER" id="PTHR42973:SF17">
    <property type="entry name" value="OXIDASE, PUTATIVE (AFU_ORTHOLOGUE AFUA_6G14340)-RELATED"/>
    <property type="match status" value="1"/>
</dbReference>
<proteinExistence type="inferred from homology"/>
<name>A0A1J9SER4_9PEZI</name>
<accession>A0A1J9SER4</accession>
<evidence type="ECO:0000259" key="5">
    <source>
        <dbReference type="PROSITE" id="PS51387"/>
    </source>
</evidence>
<keyword evidence="2" id="KW-0285">Flavoprotein</keyword>
<evidence type="ECO:0000256" key="1">
    <source>
        <dbReference type="ARBA" id="ARBA00005466"/>
    </source>
</evidence>
<keyword evidence="4" id="KW-0560">Oxidoreductase</keyword>
<sequence>MGQNSSSPGLQSCLTTAVGGAANVAFPSDLLYQISDVKPYNLDISVTPAAVTYPDSAEQVAAIITCAAQYNHKVQARSGGHSYGNYCLGGANSSAIVIDMKKFQHFSMDESTWTATIGAGTLLGDVTTRLHAAGNRTIAHGTSPQIGIGGHATIGGLGPQSRTLGTTADQILSAQVVLANASIIRASPTSYPDIFFAIRGAGASFGVVTELSFRTAPEPSDEMVTYTYNVTTSAGAGGADAATLAAAFKAWNALVSRPDLSWKFTSVLTVAAGGNMVVSGTYFGGRAEFDALDVRGALPGGAGVLLDVGVTGDFVGVVGEWAGEAALALGGGVPAAFYSKSLSFGAKAGTLMTDEAVDAVFEYLRVADKGDGTLAWFVIFNLVGGFVNEVPLADAAYALRDSLYQLQSYAISVAPPVSPGTRAFLDGLNDVIEERVPGVRGAYPGYVDPRLPDGQEQYWGENLPRLERIKAEVDPTDLFHNPQSVRPAAV</sequence>
<dbReference type="InterPro" id="IPR006094">
    <property type="entry name" value="Oxid_FAD_bind_N"/>
</dbReference>
<dbReference type="STRING" id="236234.A0A1J9SER4"/>
<dbReference type="SUPFAM" id="SSF56176">
    <property type="entry name" value="FAD-binding/transporter-associated domain-like"/>
    <property type="match status" value="1"/>
</dbReference>
<dbReference type="RefSeq" id="XP_020134514.1">
    <property type="nucleotide sequence ID" value="XM_020274101.1"/>
</dbReference>
<gene>
    <name evidence="6" type="ORF">BKCO1_3000203</name>
</gene>
<dbReference type="InterPro" id="IPR050416">
    <property type="entry name" value="FAD-linked_Oxidoreductase"/>
</dbReference>
<dbReference type="OrthoDB" id="415825at2759"/>
<organism evidence="6 7">
    <name type="scientific">Diplodia corticola</name>
    <dbReference type="NCBI Taxonomy" id="236234"/>
    <lineage>
        <taxon>Eukaryota</taxon>
        <taxon>Fungi</taxon>
        <taxon>Dikarya</taxon>
        <taxon>Ascomycota</taxon>
        <taxon>Pezizomycotina</taxon>
        <taxon>Dothideomycetes</taxon>
        <taxon>Dothideomycetes incertae sedis</taxon>
        <taxon>Botryosphaeriales</taxon>
        <taxon>Botryosphaeriaceae</taxon>
        <taxon>Diplodia</taxon>
    </lineage>
</organism>
<dbReference type="PROSITE" id="PS51387">
    <property type="entry name" value="FAD_PCMH"/>
    <property type="match status" value="1"/>
</dbReference>
<dbReference type="Pfam" id="PF01565">
    <property type="entry name" value="FAD_binding_4"/>
    <property type="match status" value="1"/>
</dbReference>
<comment type="similarity">
    <text evidence="1">Belongs to the oxygen-dependent FAD-linked oxidoreductase family.</text>
</comment>
<evidence type="ECO:0000256" key="2">
    <source>
        <dbReference type="ARBA" id="ARBA00022630"/>
    </source>
</evidence>
<dbReference type="InterPro" id="IPR036318">
    <property type="entry name" value="FAD-bd_PCMH-like_sf"/>
</dbReference>